<dbReference type="InterPro" id="IPR001944">
    <property type="entry name" value="Glycoside_Hdrlase_35"/>
</dbReference>
<name>A0AAN8FL78_TRICO</name>
<comment type="caution">
    <text evidence="4">The sequence shown here is derived from an EMBL/GenBank/DDBJ whole genome shotgun (WGS) entry which is preliminary data.</text>
</comment>
<evidence type="ECO:0000259" key="3">
    <source>
        <dbReference type="Pfam" id="PF21467"/>
    </source>
</evidence>
<evidence type="ECO:0000313" key="4">
    <source>
        <dbReference type="EMBL" id="KAK5976287.1"/>
    </source>
</evidence>
<proteinExistence type="predicted"/>
<keyword evidence="1" id="KW-0378">Hydrolase</keyword>
<organism evidence="4 5">
    <name type="scientific">Trichostrongylus colubriformis</name>
    <name type="common">Black scour worm</name>
    <dbReference type="NCBI Taxonomy" id="6319"/>
    <lineage>
        <taxon>Eukaryota</taxon>
        <taxon>Metazoa</taxon>
        <taxon>Ecdysozoa</taxon>
        <taxon>Nematoda</taxon>
        <taxon>Chromadorea</taxon>
        <taxon>Rhabditida</taxon>
        <taxon>Rhabditina</taxon>
        <taxon>Rhabditomorpha</taxon>
        <taxon>Strongyloidea</taxon>
        <taxon>Trichostrongylidae</taxon>
        <taxon>Trichostrongylus</taxon>
    </lineage>
</organism>
<keyword evidence="5" id="KW-1185">Reference proteome</keyword>
<protein>
    <recommendedName>
        <fullName evidence="3">Beta-galactosidase galactose-binding domain-containing protein</fullName>
    </recommendedName>
</protein>
<gene>
    <name evidence="4" type="ORF">GCK32_022011</name>
</gene>
<feature type="domain" description="Beta-galactosidase galactose-binding" evidence="3">
    <location>
        <begin position="17"/>
        <end position="75"/>
    </location>
</feature>
<dbReference type="InterPro" id="IPR048913">
    <property type="entry name" value="BetaGal_gal-bd"/>
</dbReference>
<dbReference type="AlphaFoldDB" id="A0AAN8FL78"/>
<dbReference type="Proteomes" id="UP001331761">
    <property type="component" value="Unassembled WGS sequence"/>
</dbReference>
<dbReference type="Gene3D" id="2.60.120.260">
    <property type="entry name" value="Galactose-binding domain-like"/>
    <property type="match status" value="1"/>
</dbReference>
<dbReference type="PANTHER" id="PTHR23421">
    <property type="entry name" value="BETA-GALACTOSIDASE RELATED"/>
    <property type="match status" value="1"/>
</dbReference>
<dbReference type="GO" id="GO:0005975">
    <property type="term" value="P:carbohydrate metabolic process"/>
    <property type="evidence" value="ECO:0007669"/>
    <property type="project" value="InterPro"/>
</dbReference>
<reference evidence="4 5" key="1">
    <citation type="submission" date="2019-10" db="EMBL/GenBank/DDBJ databases">
        <title>Assembly and Annotation for the nematode Trichostrongylus colubriformis.</title>
        <authorList>
            <person name="Martin J."/>
        </authorList>
    </citation>
    <scope>NUCLEOTIDE SEQUENCE [LARGE SCALE GENOMIC DNA]</scope>
    <source>
        <strain evidence="4">G859</strain>
        <tissue evidence="4">Whole worm</tissue>
    </source>
</reference>
<accession>A0AAN8FL78</accession>
<sequence>MDKMSQLYFQQAAGRYGVYHGMFHVDTPTDTFLNTTAWGKGVAIVNGNNLGRYWASQGPQYTLYVPAAFLRAGDNSLLLLELESTHNCNDSSCFMSFVDQPIYVWNTTTSKSDLSSTRKHAMFVE</sequence>
<evidence type="ECO:0000256" key="1">
    <source>
        <dbReference type="ARBA" id="ARBA00022801"/>
    </source>
</evidence>
<dbReference type="Pfam" id="PF21467">
    <property type="entry name" value="BetaGal_gal-bd"/>
    <property type="match status" value="1"/>
</dbReference>
<dbReference type="SUPFAM" id="SSF49785">
    <property type="entry name" value="Galactose-binding domain-like"/>
    <property type="match status" value="1"/>
</dbReference>
<evidence type="ECO:0000256" key="2">
    <source>
        <dbReference type="ARBA" id="ARBA00023295"/>
    </source>
</evidence>
<dbReference type="GO" id="GO:0004553">
    <property type="term" value="F:hydrolase activity, hydrolyzing O-glycosyl compounds"/>
    <property type="evidence" value="ECO:0007669"/>
    <property type="project" value="InterPro"/>
</dbReference>
<keyword evidence="2" id="KW-0326">Glycosidase</keyword>
<evidence type="ECO:0000313" key="5">
    <source>
        <dbReference type="Proteomes" id="UP001331761"/>
    </source>
</evidence>
<dbReference type="EMBL" id="WIXE01012055">
    <property type="protein sequence ID" value="KAK5976287.1"/>
    <property type="molecule type" value="Genomic_DNA"/>
</dbReference>
<dbReference type="InterPro" id="IPR008979">
    <property type="entry name" value="Galactose-bd-like_sf"/>
</dbReference>